<reference evidence="2 3" key="1">
    <citation type="submission" date="2017-02" db="EMBL/GenBank/DDBJ databases">
        <authorList>
            <person name="Peterson S.W."/>
        </authorList>
    </citation>
    <scope>NUCLEOTIDE SEQUENCE [LARGE SCALE GENOMIC DNA]</scope>
    <source>
        <strain evidence="2 3">DSM 15102</strain>
    </source>
</reference>
<dbReference type="OrthoDB" id="9790652at2"/>
<dbReference type="Proteomes" id="UP000196365">
    <property type="component" value="Unassembled WGS sequence"/>
</dbReference>
<keyword evidence="2" id="KW-0808">Transferase</keyword>
<dbReference type="AlphaFoldDB" id="A0A1T4NXJ5"/>
<dbReference type="InterPro" id="IPR000182">
    <property type="entry name" value="GNAT_dom"/>
</dbReference>
<dbReference type="RefSeq" id="WP_087679213.1">
    <property type="nucleotide sequence ID" value="NZ_FUWV01000013.1"/>
</dbReference>
<evidence type="ECO:0000313" key="3">
    <source>
        <dbReference type="Proteomes" id="UP000196365"/>
    </source>
</evidence>
<dbReference type="Pfam" id="PF13527">
    <property type="entry name" value="Acetyltransf_9"/>
    <property type="match status" value="1"/>
</dbReference>
<sequence length="277" mass="32756">MSDLVKKIRNSYMQHGKENNRIYLMKLAPKDCPEILSDLDKIALDNEYSKIFAKVPYSLKQEFLEKGYQVEAQIPNFFRGKEDGIFMAKYFDEQRRQLENKDRIFQVLEVSLKKKFKEKNFLEKGYLCRKAQKEDTKEMAKVYQKVFESYPFPIEDPSYLKKTMEENIEYFGIWNQDQLVALSSSEMDLSLLNVEMTDFAILPDYRGKNLSLYLLNEMEKEMKKKRIQIAYSIARSHSFAMNTTFSKAGYDFRGILIQNTQIAGHLESMNVWYKSLI</sequence>
<evidence type="ECO:0000259" key="1">
    <source>
        <dbReference type="PROSITE" id="PS51186"/>
    </source>
</evidence>
<protein>
    <submittedName>
        <fullName evidence="2">Putative beta-lysine N-acetyltransferase</fullName>
    </submittedName>
</protein>
<proteinExistence type="predicted"/>
<gene>
    <name evidence="2" type="ORF">SAMN02745973_01840</name>
</gene>
<name>A0A1T4NXJ5_9FIRM</name>
<accession>A0A1T4NXJ5</accession>
<dbReference type="NCBIfam" id="TIGR03827">
    <property type="entry name" value="GNAT_ablB"/>
    <property type="match status" value="1"/>
</dbReference>
<dbReference type="CDD" id="cd04301">
    <property type="entry name" value="NAT_SF"/>
    <property type="match status" value="1"/>
</dbReference>
<dbReference type="InterPro" id="IPR016181">
    <property type="entry name" value="Acyl_CoA_acyltransferase"/>
</dbReference>
<dbReference type="EMBL" id="FUWV01000013">
    <property type="protein sequence ID" value="SJZ83747.1"/>
    <property type="molecule type" value="Genomic_DNA"/>
</dbReference>
<keyword evidence="3" id="KW-1185">Reference proteome</keyword>
<dbReference type="PROSITE" id="PS51186">
    <property type="entry name" value="GNAT"/>
    <property type="match status" value="1"/>
</dbReference>
<evidence type="ECO:0000313" key="2">
    <source>
        <dbReference type="EMBL" id="SJZ83747.1"/>
    </source>
</evidence>
<organism evidence="2 3">
    <name type="scientific">Garciella nitratireducens DSM 15102</name>
    <dbReference type="NCBI Taxonomy" id="1121911"/>
    <lineage>
        <taxon>Bacteria</taxon>
        <taxon>Bacillati</taxon>
        <taxon>Bacillota</taxon>
        <taxon>Clostridia</taxon>
        <taxon>Eubacteriales</taxon>
        <taxon>Eubacteriaceae</taxon>
        <taxon>Garciella</taxon>
    </lineage>
</organism>
<dbReference type="Gene3D" id="3.40.630.30">
    <property type="match status" value="1"/>
</dbReference>
<dbReference type="SUPFAM" id="SSF55729">
    <property type="entry name" value="Acyl-CoA N-acyltransferases (Nat)"/>
    <property type="match status" value="1"/>
</dbReference>
<feature type="domain" description="N-acetyltransferase" evidence="1">
    <location>
        <begin position="126"/>
        <end position="277"/>
    </location>
</feature>
<dbReference type="GO" id="GO:0008080">
    <property type="term" value="F:N-acetyltransferase activity"/>
    <property type="evidence" value="ECO:0007669"/>
    <property type="project" value="InterPro"/>
</dbReference>
<dbReference type="InterPro" id="IPR022525">
    <property type="entry name" value="GNAT_AblB"/>
</dbReference>